<dbReference type="PANTHER" id="PTHR21579:SF20">
    <property type="entry name" value="PROTEIN TINCAR"/>
    <property type="match status" value="1"/>
</dbReference>
<feature type="transmembrane region" description="Helical" evidence="2">
    <location>
        <begin position="439"/>
        <end position="464"/>
    </location>
</feature>
<feature type="transmembrane region" description="Helical" evidence="2">
    <location>
        <begin position="407"/>
        <end position="433"/>
    </location>
</feature>
<reference evidence="3" key="1">
    <citation type="submission" date="2021-10" db="EMBL/GenBank/DDBJ databases">
        <title>Tropical sea cucumber genome reveals ecological adaptation and Cuvierian tubules defense mechanism.</title>
        <authorList>
            <person name="Chen T."/>
        </authorList>
    </citation>
    <scope>NUCLEOTIDE SEQUENCE</scope>
    <source>
        <strain evidence="3">Nanhai2018</strain>
        <tissue evidence="3">Muscle</tissue>
    </source>
</reference>
<evidence type="ECO:0000256" key="2">
    <source>
        <dbReference type="SAM" id="Phobius"/>
    </source>
</evidence>
<feature type="region of interest" description="Disordered" evidence="1">
    <location>
        <begin position="1"/>
        <end position="24"/>
    </location>
</feature>
<feature type="transmembrane region" description="Helical" evidence="2">
    <location>
        <begin position="104"/>
        <end position="122"/>
    </location>
</feature>
<feature type="region of interest" description="Disordered" evidence="1">
    <location>
        <begin position="570"/>
        <end position="637"/>
    </location>
</feature>
<evidence type="ECO:0000313" key="3">
    <source>
        <dbReference type="EMBL" id="KAJ8025449.1"/>
    </source>
</evidence>
<dbReference type="PANTHER" id="PTHR21579">
    <property type="entry name" value="PROTEIN TINCAR"/>
    <property type="match status" value="1"/>
</dbReference>
<keyword evidence="2" id="KW-1133">Transmembrane helix</keyword>
<proteinExistence type="predicted"/>
<name>A0A9Q0YMZ5_HOLLE</name>
<gene>
    <name evidence="3" type="ORF">HOLleu_33008</name>
</gene>
<dbReference type="EMBL" id="JAIZAY010000017">
    <property type="protein sequence ID" value="KAJ8025449.1"/>
    <property type="molecule type" value="Genomic_DNA"/>
</dbReference>
<feature type="transmembrane region" description="Helical" evidence="2">
    <location>
        <begin position="65"/>
        <end position="84"/>
    </location>
</feature>
<keyword evidence="4" id="KW-1185">Reference proteome</keyword>
<feature type="transmembrane region" description="Helical" evidence="2">
    <location>
        <begin position="298"/>
        <end position="325"/>
    </location>
</feature>
<keyword evidence="2" id="KW-0812">Transmembrane</keyword>
<comment type="caution">
    <text evidence="3">The sequence shown here is derived from an EMBL/GenBank/DDBJ whole genome shotgun (WGS) entry which is preliminary data.</text>
</comment>
<feature type="transmembrane region" description="Helical" evidence="2">
    <location>
        <begin position="178"/>
        <end position="198"/>
    </location>
</feature>
<evidence type="ECO:0000313" key="4">
    <source>
        <dbReference type="Proteomes" id="UP001152320"/>
    </source>
</evidence>
<feature type="transmembrane region" description="Helical" evidence="2">
    <location>
        <begin position="345"/>
        <end position="371"/>
    </location>
</feature>
<dbReference type="InterPro" id="IPR053291">
    <property type="entry name" value="Ommatidial_diff-associated"/>
</dbReference>
<evidence type="ECO:0000256" key="1">
    <source>
        <dbReference type="SAM" id="MobiDB-lite"/>
    </source>
</evidence>
<organism evidence="3 4">
    <name type="scientific">Holothuria leucospilota</name>
    <name type="common">Black long sea cucumber</name>
    <name type="synonym">Mertensiothuria leucospilota</name>
    <dbReference type="NCBI Taxonomy" id="206669"/>
    <lineage>
        <taxon>Eukaryota</taxon>
        <taxon>Metazoa</taxon>
        <taxon>Echinodermata</taxon>
        <taxon>Eleutherozoa</taxon>
        <taxon>Echinozoa</taxon>
        <taxon>Holothuroidea</taxon>
        <taxon>Aspidochirotacea</taxon>
        <taxon>Aspidochirotida</taxon>
        <taxon>Holothuriidae</taxon>
        <taxon>Holothuria</taxon>
    </lineage>
</organism>
<feature type="transmembrane region" description="Helical" evidence="2">
    <location>
        <begin position="265"/>
        <end position="286"/>
    </location>
</feature>
<accession>A0A9Q0YMZ5</accession>
<feature type="compositionally biased region" description="Basic and acidic residues" evidence="1">
    <location>
        <begin position="1"/>
        <end position="12"/>
    </location>
</feature>
<protein>
    <submittedName>
        <fullName evidence="3">Protein tincar</fullName>
    </submittedName>
</protein>
<feature type="compositionally biased region" description="Polar residues" evidence="1">
    <location>
        <begin position="594"/>
        <end position="603"/>
    </location>
</feature>
<dbReference type="OrthoDB" id="10033661at2759"/>
<dbReference type="Proteomes" id="UP001152320">
    <property type="component" value="Chromosome 17"/>
</dbReference>
<dbReference type="AlphaFoldDB" id="A0A9Q0YMZ5"/>
<sequence>MAGKNNTKDAGKRQKPPSISEMCQGIPEQAHLEQKIQVDVKDGEPPKPKMSCTQRVSIRLNSLESIWYCILVAFITVFLLGDALRQYKHYNNLDWPDKPPRGELRLYALLIFSAFGLIVLFIPTQIFKVGNRANDQDKLGIIKTRRNGFRRMSSSSSHIKRLRQYVYKLRGLSKHMGPIGATLHMLSAFCLLLPLMFLQARAIENGLLPTEMIWKSEVAVISAPEDLSLEHPSSVAATNLGVDSAATSVAPAHQSSDIIPNRDPFRVFMITINYLNYVVPLFFYAIRYAEVFWVSHKGFAFLFSAQLMMNAAHYALGFVGMSLMYKLSSYIHGPYNEMTHVPKMAPPPLLILAFLSMNITVFLSAVIFYLYGYSRYKLAESEVISTEVDGPQSKPFILKFNGLLPHVGAFFVFVILFLCKGFFIVEYIIVYSWMEGGDGRIMCCIFFDVLYLLAWFILWIMFAIKSEWKFGVFSHPAPYLNVEGPSDSDQDQGSSNSDTDVEVNAGHNLNHIQGTLNVGHDGEAETSFSDQFAANTSLLYQEQQENEKNASFGEGDGARQRNSIRFADEESSAGLGIDSNHATPVKSPSKRKSQNSSITQVEGKSSDEETGKSGLMTEVSLDDDSPTVSSPMLPLEA</sequence>
<keyword evidence="2" id="KW-0472">Membrane</keyword>